<gene>
    <name evidence="2" type="ORF">ERS852476_02768</name>
</gene>
<name>A0A174ER63_9FIRM</name>
<accession>A0A174ER63</accession>
<keyword evidence="2" id="KW-0808">Transferase</keyword>
<sequence>MSRIGILTFHSANNFGALLQAVSLQKTIIEHGGTECELINYEPEFIYKDYSISPFKSKHPKVIIKSILRIPDKIKRNSKFQSFREENTICSGQCQSEDSFEKTCNSFEKIIVGSDQVWNYNLTEHDMHYFLPEIDDSVEKIAYAASTGGADFSTDESNEMIQCLQRFKNISVRESASKEALNQRLKEKNIEIVLDPVFLTTQSNWLRLAAKPVKKDYILFFKMGYSKTAEPALEFAKKLSEETGYELLMLWDQETWFKYRDVKHIGAAGPAEFLQWIAGAKCVVTNSFHATAFSIILNTPFYVETEIERKDRVLNILNIFKLEKCGLVKGKSANGLNIPKIEWNVVNLLLDNERHRSLDYIDRILK</sequence>
<dbReference type="GO" id="GO:0016740">
    <property type="term" value="F:transferase activity"/>
    <property type="evidence" value="ECO:0007669"/>
    <property type="project" value="UniProtKB-KW"/>
</dbReference>
<feature type="domain" description="Polysaccharide pyruvyl transferase" evidence="1">
    <location>
        <begin position="14"/>
        <end position="303"/>
    </location>
</feature>
<dbReference type="EMBL" id="CYZP01000027">
    <property type="protein sequence ID" value="CUO40612.1"/>
    <property type="molecule type" value="Genomic_DNA"/>
</dbReference>
<dbReference type="AlphaFoldDB" id="A0A174ER63"/>
<proteinExistence type="predicted"/>
<evidence type="ECO:0000313" key="3">
    <source>
        <dbReference type="Proteomes" id="UP000095645"/>
    </source>
</evidence>
<dbReference type="Proteomes" id="UP000095645">
    <property type="component" value="Unassembled WGS sequence"/>
</dbReference>
<evidence type="ECO:0000313" key="2">
    <source>
        <dbReference type="EMBL" id="CUO40612.1"/>
    </source>
</evidence>
<evidence type="ECO:0000259" key="1">
    <source>
        <dbReference type="Pfam" id="PF04230"/>
    </source>
</evidence>
<reference evidence="2 3" key="1">
    <citation type="submission" date="2015-09" db="EMBL/GenBank/DDBJ databases">
        <authorList>
            <consortium name="Pathogen Informatics"/>
        </authorList>
    </citation>
    <scope>NUCLEOTIDE SEQUENCE [LARGE SCALE GENOMIC DNA]</scope>
    <source>
        <strain evidence="2 3">2789STDY5834861</strain>
    </source>
</reference>
<dbReference type="RefSeq" id="WP_055058503.1">
    <property type="nucleotide sequence ID" value="NZ_CYZP01000027.1"/>
</dbReference>
<dbReference type="Pfam" id="PF04230">
    <property type="entry name" value="PS_pyruv_trans"/>
    <property type="match status" value="1"/>
</dbReference>
<protein>
    <submittedName>
        <fullName evidence="2">Polysaccharide pyruvyl transferase CsaB</fullName>
    </submittedName>
</protein>
<organism evidence="2 3">
    <name type="scientific">Blautia obeum</name>
    <dbReference type="NCBI Taxonomy" id="40520"/>
    <lineage>
        <taxon>Bacteria</taxon>
        <taxon>Bacillati</taxon>
        <taxon>Bacillota</taxon>
        <taxon>Clostridia</taxon>
        <taxon>Lachnospirales</taxon>
        <taxon>Lachnospiraceae</taxon>
        <taxon>Blautia</taxon>
    </lineage>
</organism>
<dbReference type="InterPro" id="IPR007345">
    <property type="entry name" value="Polysacch_pyruvyl_Trfase"/>
</dbReference>